<feature type="binding site" evidence="7">
    <location>
        <position position="49"/>
    </location>
    <ligand>
        <name>Zn(2+)</name>
        <dbReference type="ChEBI" id="CHEBI:29105"/>
    </ligand>
</feature>
<dbReference type="GO" id="GO:0004089">
    <property type="term" value="F:carbonate dehydratase activity"/>
    <property type="evidence" value="ECO:0007669"/>
    <property type="project" value="UniProtKB-UniRule"/>
</dbReference>
<comment type="catalytic activity">
    <reaction evidence="6 8">
        <text>hydrogencarbonate + H(+) = CO2 + H2O</text>
        <dbReference type="Rhea" id="RHEA:10748"/>
        <dbReference type="ChEBI" id="CHEBI:15377"/>
        <dbReference type="ChEBI" id="CHEBI:15378"/>
        <dbReference type="ChEBI" id="CHEBI:16526"/>
        <dbReference type="ChEBI" id="CHEBI:17544"/>
        <dbReference type="EC" id="4.2.1.1"/>
    </reaction>
</comment>
<dbReference type="InterPro" id="IPR001765">
    <property type="entry name" value="Carbonic_anhydrase"/>
</dbReference>
<dbReference type="EC" id="4.2.1.1" evidence="2 8"/>
<dbReference type="Gene3D" id="3.40.1050.10">
    <property type="entry name" value="Carbonic anhydrase"/>
    <property type="match status" value="1"/>
</dbReference>
<reference evidence="10" key="1">
    <citation type="submission" date="2024-01" db="EMBL/GenBank/DDBJ databases">
        <title>The genome sequence of Micromonospora mangrovi CCTCC AA 2012012.</title>
        <authorList>
            <person name="Gao J."/>
        </authorList>
    </citation>
    <scope>NUCLEOTIDE SEQUENCE</scope>
    <source>
        <strain evidence="10">CCTCC AA 2012012</strain>
    </source>
</reference>
<dbReference type="AlphaFoldDB" id="A0AAU7MIT1"/>
<evidence type="ECO:0000256" key="5">
    <source>
        <dbReference type="ARBA" id="ARBA00024993"/>
    </source>
</evidence>
<feature type="binding site" evidence="7">
    <location>
        <position position="100"/>
    </location>
    <ligand>
        <name>Zn(2+)</name>
        <dbReference type="ChEBI" id="CHEBI:29105"/>
    </ligand>
</feature>
<dbReference type="GO" id="GO:0015976">
    <property type="term" value="P:carbon utilization"/>
    <property type="evidence" value="ECO:0007669"/>
    <property type="project" value="InterPro"/>
</dbReference>
<feature type="region of interest" description="Disordered" evidence="9">
    <location>
        <begin position="162"/>
        <end position="181"/>
    </location>
</feature>
<dbReference type="EMBL" id="CP159342">
    <property type="protein sequence ID" value="XCH77237.1"/>
    <property type="molecule type" value="Genomic_DNA"/>
</dbReference>
<keyword evidence="3 7" id="KW-0862">Zinc</keyword>
<organism evidence="10">
    <name type="scientific">Micromonospora sp. CCTCC AA 2012012</name>
    <dbReference type="NCBI Taxonomy" id="3111921"/>
    <lineage>
        <taxon>Bacteria</taxon>
        <taxon>Bacillati</taxon>
        <taxon>Actinomycetota</taxon>
        <taxon>Actinomycetes</taxon>
        <taxon>Micromonosporales</taxon>
        <taxon>Micromonosporaceae</taxon>
        <taxon>Micromonospora</taxon>
    </lineage>
</organism>
<dbReference type="EMBL" id="CP157762">
    <property type="protein sequence ID" value="XBP96532.1"/>
    <property type="molecule type" value="Genomic_DNA"/>
</dbReference>
<proteinExistence type="inferred from homology"/>
<dbReference type="PROSITE" id="PS00705">
    <property type="entry name" value="PROK_CO2_ANHYDRASE_2"/>
    <property type="match status" value="1"/>
</dbReference>
<protein>
    <recommendedName>
        <fullName evidence="2 8">Carbonic anhydrase</fullName>
        <ecNumber evidence="2 8">4.2.1.1</ecNumber>
    </recommendedName>
    <alternativeName>
        <fullName evidence="8">Carbonate dehydratase</fullName>
    </alternativeName>
</protein>
<evidence type="ECO:0000256" key="4">
    <source>
        <dbReference type="ARBA" id="ARBA00023239"/>
    </source>
</evidence>
<evidence type="ECO:0000256" key="3">
    <source>
        <dbReference type="ARBA" id="ARBA00022833"/>
    </source>
</evidence>
<keyword evidence="7" id="KW-0479">Metal-binding</keyword>
<accession>A0AAU7MIT1</accession>
<evidence type="ECO:0000313" key="11">
    <source>
        <dbReference type="EMBL" id="XCH77237.1"/>
    </source>
</evidence>
<evidence type="ECO:0000313" key="10">
    <source>
        <dbReference type="EMBL" id="XBP96532.1"/>
    </source>
</evidence>
<dbReference type="InterPro" id="IPR036874">
    <property type="entry name" value="Carbonic_anhydrase_sf"/>
</dbReference>
<reference evidence="11" key="2">
    <citation type="submission" date="2024-06" db="EMBL/GenBank/DDBJ databases">
        <title>Micromonospora mangrovi CCTCC AA 2012012 genome sequences.</title>
        <authorList>
            <person name="Gao J."/>
        </authorList>
    </citation>
    <scope>NUCLEOTIDE SEQUENCE</scope>
    <source>
        <strain evidence="11">CCTCC AA 2012012</strain>
    </source>
</reference>
<evidence type="ECO:0000256" key="6">
    <source>
        <dbReference type="ARBA" id="ARBA00048348"/>
    </source>
</evidence>
<name>A0AAU7MIT1_9ACTN</name>
<dbReference type="InterPro" id="IPR015892">
    <property type="entry name" value="Carbonic_anhydrase_CS"/>
</dbReference>
<feature type="binding site" evidence="7">
    <location>
        <position position="51"/>
    </location>
    <ligand>
        <name>Zn(2+)</name>
        <dbReference type="ChEBI" id="CHEBI:29105"/>
    </ligand>
</feature>
<feature type="binding site" evidence="7">
    <location>
        <position position="103"/>
    </location>
    <ligand>
        <name>Zn(2+)</name>
        <dbReference type="ChEBI" id="CHEBI:29105"/>
    </ligand>
</feature>
<evidence type="ECO:0000256" key="9">
    <source>
        <dbReference type="SAM" id="MobiDB-lite"/>
    </source>
</evidence>
<sequence length="181" mass="18253">MPNPGNPSDGPLHPPLAALAALRAGHRRYLAGTATGSPGPAPTVAVFSCADPQPAAETLFPGVDLYVVRTAGLAVGPSVLGSLEYAVDRLGVPLVVVLGHDRCGAAAGAGDGAVRRAAALLLQRSTLLARAVTAGHCAVVGMSWRAELGRVRPVPRVAPAPAARLRSRARPPAARPAGAPR</sequence>
<evidence type="ECO:0000256" key="8">
    <source>
        <dbReference type="RuleBase" id="RU003956"/>
    </source>
</evidence>
<dbReference type="SMART" id="SM00947">
    <property type="entry name" value="Pro_CA"/>
    <property type="match status" value="1"/>
</dbReference>
<dbReference type="GO" id="GO:0008270">
    <property type="term" value="F:zinc ion binding"/>
    <property type="evidence" value="ECO:0007669"/>
    <property type="project" value="UniProtKB-UniRule"/>
</dbReference>
<evidence type="ECO:0000256" key="1">
    <source>
        <dbReference type="ARBA" id="ARBA00006217"/>
    </source>
</evidence>
<gene>
    <name evidence="11" type="ORF">ABUL08_14450</name>
    <name evidence="10" type="ORF">VK199_14390</name>
</gene>
<evidence type="ECO:0000256" key="2">
    <source>
        <dbReference type="ARBA" id="ARBA00012925"/>
    </source>
</evidence>
<keyword evidence="4 8" id="KW-0456">Lyase</keyword>
<evidence type="ECO:0000256" key="7">
    <source>
        <dbReference type="PIRSR" id="PIRSR601765-1"/>
    </source>
</evidence>
<dbReference type="RefSeq" id="WP_350938360.1">
    <property type="nucleotide sequence ID" value="NZ_CP157762.1"/>
</dbReference>
<comment type="similarity">
    <text evidence="1 8">Belongs to the beta-class carbonic anhydrase family.</text>
</comment>
<dbReference type="SUPFAM" id="SSF53056">
    <property type="entry name" value="beta-carbonic anhydrase, cab"/>
    <property type="match status" value="1"/>
</dbReference>
<dbReference type="Pfam" id="PF00484">
    <property type="entry name" value="Pro_CA"/>
    <property type="match status" value="1"/>
</dbReference>
<comment type="function">
    <text evidence="8">Reversible hydration of carbon dioxide.</text>
</comment>
<comment type="cofactor">
    <cofactor evidence="7">
        <name>Zn(2+)</name>
        <dbReference type="ChEBI" id="CHEBI:29105"/>
    </cofactor>
    <text evidence="7">Binds 1 zinc ion per subunit.</text>
</comment>
<comment type="function">
    <text evidence="5">Catalyzes the reversible hydration of carbon dioxide to form bicarbonate.</text>
</comment>